<evidence type="ECO:0000259" key="2">
    <source>
        <dbReference type="Pfam" id="PF04377"/>
    </source>
</evidence>
<name>A0A0K9NXV8_ZOSMR</name>
<dbReference type="EMBL" id="LFYR01001565">
    <property type="protein sequence ID" value="KMZ60785.1"/>
    <property type="molecule type" value="Genomic_DNA"/>
</dbReference>
<dbReference type="EC" id="2.3.2.8" evidence="1"/>
<feature type="domain" description="N-end rule aminoacyl transferase C-terminal" evidence="2">
    <location>
        <begin position="187"/>
        <end position="329"/>
    </location>
</feature>
<dbReference type="GO" id="GO:0004057">
    <property type="term" value="F:arginyl-tRNA--protein transferase activity"/>
    <property type="evidence" value="ECO:0000318"/>
    <property type="project" value="GO_Central"/>
</dbReference>
<dbReference type="PANTHER" id="PTHR21367:SF1">
    <property type="entry name" value="ARGINYL-TRNA--PROTEIN TRANSFERASE 1"/>
    <property type="match status" value="1"/>
</dbReference>
<dbReference type="PIRSF" id="PIRSF037207">
    <property type="entry name" value="ATE1_euk"/>
    <property type="match status" value="1"/>
</dbReference>
<dbReference type="AlphaFoldDB" id="A0A0K9NXV8"/>
<dbReference type="GO" id="GO:0010498">
    <property type="term" value="P:proteasomal protein catabolic process"/>
    <property type="evidence" value="ECO:0000318"/>
    <property type="project" value="GO_Central"/>
</dbReference>
<dbReference type="InterPro" id="IPR016181">
    <property type="entry name" value="Acyl_CoA_acyltransferase"/>
</dbReference>
<dbReference type="InterPro" id="IPR017137">
    <property type="entry name" value="Arg-tRNA-P_Trfase_1_euk"/>
</dbReference>
<dbReference type="InterPro" id="IPR030700">
    <property type="entry name" value="N-end_Aminoacyl_Trfase"/>
</dbReference>
<comment type="function">
    <text evidence="1">Involved in the post-translational conjugation of arginine to the N-terminal aspartate or glutamate of a protein. This arginylation is required for degradation of the protein via the ubiquitin pathway.</text>
</comment>
<evidence type="ECO:0000313" key="4">
    <source>
        <dbReference type="Proteomes" id="UP000036987"/>
    </source>
</evidence>
<evidence type="ECO:0000256" key="1">
    <source>
        <dbReference type="PIRNR" id="PIRNR037207"/>
    </source>
</evidence>
<dbReference type="STRING" id="29655.A0A0K9NXV8"/>
<dbReference type="Proteomes" id="UP000036987">
    <property type="component" value="Unassembled WGS sequence"/>
</dbReference>
<dbReference type="PANTHER" id="PTHR21367">
    <property type="entry name" value="ARGININE-TRNA-PROTEIN TRANSFERASE 1"/>
    <property type="match status" value="1"/>
</dbReference>
<comment type="catalytic activity">
    <reaction evidence="1">
        <text>an N-terminal L-alpha-aminoacyl-[protein] + L-arginyl-tRNA(Arg) = an N-terminal L-arginyl-L-aminoacyl-[protein] + tRNA(Arg) + H(+)</text>
        <dbReference type="Rhea" id="RHEA:10208"/>
        <dbReference type="Rhea" id="RHEA-COMP:9658"/>
        <dbReference type="Rhea" id="RHEA-COMP:9673"/>
        <dbReference type="Rhea" id="RHEA-COMP:10636"/>
        <dbReference type="Rhea" id="RHEA-COMP:10638"/>
        <dbReference type="ChEBI" id="CHEBI:15378"/>
        <dbReference type="ChEBI" id="CHEBI:78442"/>
        <dbReference type="ChEBI" id="CHEBI:78513"/>
        <dbReference type="ChEBI" id="CHEBI:78597"/>
        <dbReference type="ChEBI" id="CHEBI:83562"/>
        <dbReference type="EC" id="2.3.2.8"/>
    </reaction>
</comment>
<accession>A0A0K9NXV8</accession>
<keyword evidence="1" id="KW-0012">Acyltransferase</keyword>
<dbReference type="SUPFAM" id="SSF55729">
    <property type="entry name" value="Acyl-CoA N-acyltransferases (Nat)"/>
    <property type="match status" value="1"/>
</dbReference>
<keyword evidence="4" id="KW-1185">Reference proteome</keyword>
<dbReference type="InterPro" id="IPR007472">
    <property type="entry name" value="N-end_Aminoacyl_Trfase_C"/>
</dbReference>
<dbReference type="OrthoDB" id="74183at2759"/>
<evidence type="ECO:0000313" key="3">
    <source>
        <dbReference type="EMBL" id="KMZ60785.1"/>
    </source>
</evidence>
<dbReference type="GO" id="GO:0005737">
    <property type="term" value="C:cytoplasm"/>
    <property type="evidence" value="ECO:0000318"/>
    <property type="project" value="GO_Central"/>
</dbReference>
<protein>
    <recommendedName>
        <fullName evidence="1">Arginyl-tRNA--protein transferase</fullName>
        <ecNumber evidence="1">2.3.2.8</ecNumber>
    </recommendedName>
</protein>
<comment type="similarity">
    <text evidence="1">Belongs to the R-transferase family.</text>
</comment>
<comment type="caution">
    <text evidence="3">The sequence shown here is derived from an EMBL/GenBank/DDBJ whole genome shotgun (WGS) entry which is preliminary data.</text>
</comment>
<proteinExistence type="inferred from homology"/>
<keyword evidence="1" id="KW-0833">Ubl conjugation pathway</keyword>
<dbReference type="Pfam" id="PF04377">
    <property type="entry name" value="ATE_C"/>
    <property type="match status" value="1"/>
</dbReference>
<reference evidence="4" key="1">
    <citation type="journal article" date="2016" name="Nature">
        <title>The genome of the seagrass Zostera marina reveals angiosperm adaptation to the sea.</title>
        <authorList>
            <person name="Olsen J.L."/>
            <person name="Rouze P."/>
            <person name="Verhelst B."/>
            <person name="Lin Y.-C."/>
            <person name="Bayer T."/>
            <person name="Collen J."/>
            <person name="Dattolo E."/>
            <person name="De Paoli E."/>
            <person name="Dittami S."/>
            <person name="Maumus F."/>
            <person name="Michel G."/>
            <person name="Kersting A."/>
            <person name="Lauritano C."/>
            <person name="Lohaus R."/>
            <person name="Toepel M."/>
            <person name="Tonon T."/>
            <person name="Vanneste K."/>
            <person name="Amirebrahimi M."/>
            <person name="Brakel J."/>
            <person name="Bostroem C."/>
            <person name="Chovatia M."/>
            <person name="Grimwood J."/>
            <person name="Jenkins J.W."/>
            <person name="Jueterbock A."/>
            <person name="Mraz A."/>
            <person name="Stam W.T."/>
            <person name="Tice H."/>
            <person name="Bornberg-Bauer E."/>
            <person name="Green P.J."/>
            <person name="Pearson G.A."/>
            <person name="Procaccini G."/>
            <person name="Duarte C.M."/>
            <person name="Schmutz J."/>
            <person name="Reusch T.B.H."/>
            <person name="Van de Peer Y."/>
        </authorList>
    </citation>
    <scope>NUCLEOTIDE SEQUENCE [LARGE SCALE GENOMIC DNA]</scope>
    <source>
        <strain evidence="4">cv. Finnish</strain>
    </source>
</reference>
<organism evidence="3 4">
    <name type="scientific">Zostera marina</name>
    <name type="common">Eelgrass</name>
    <dbReference type="NCBI Taxonomy" id="29655"/>
    <lineage>
        <taxon>Eukaryota</taxon>
        <taxon>Viridiplantae</taxon>
        <taxon>Streptophyta</taxon>
        <taxon>Embryophyta</taxon>
        <taxon>Tracheophyta</taxon>
        <taxon>Spermatophyta</taxon>
        <taxon>Magnoliopsida</taxon>
        <taxon>Liliopsida</taxon>
        <taxon>Zosteraceae</taxon>
        <taxon>Zostera</taxon>
    </lineage>
</organism>
<dbReference type="OMA" id="SDRMVYS"/>
<keyword evidence="1 3" id="KW-0808">Transferase</keyword>
<gene>
    <name evidence="3" type="ORF">ZOSMA_56G00160</name>
</gene>
<sequence length="439" mass="50115">MQIDGNKKLQDENITINYLSSKIEEVINACLENGDIPSHVLLPKAIVKKVKAHTKKKMTEISDSDHLLYTSSISFQIAAALRKSLITLTSNENQSEQIVKLSPNEISKILVCSINKIGLPMDIFVQACNGHLNFYSPINVIGESYHLPAKETKHVSHHSYKIEGSSTVPLRIHNLEIRMKQSHFDLEEYELYRKYQIKVHDDEPERVNEESYKRFLVDSPLIFCPPQSGKEGPSCGFGSFHQQYLIDGKVVAVGVMDILPKCLSSKYLFWDPDYASLSLGKYAALKEIDWIKERQSECGSLQYYYLGYYIHSCSKMKYKAGYYPSELLCPLRYRWVPYSIAKPFLDKKSYVVLSDLTTTQNSAEQGELLDDDKSDELDIGQIIVEIRSSYDSRSRLTFMDLQKLVPPSKRKTVEMLGEQIRNYVKVVGMVGAKNIIYSV</sequence>